<dbReference type="HOGENOM" id="CLU_2802498_0_0_3"/>
<sequence length="67" mass="7429">MAMPEMCSGSRNPTDSGVTEEVANYEYVARTGVQVYIPELNDCDETLSLGSYLVTFPKALKLEEYCV</sequence>
<dbReference type="KEGG" id="amr:AM1_C0005"/>
<dbReference type="Proteomes" id="UP000000268">
    <property type="component" value="Plasmid pREB3"/>
</dbReference>
<keyword evidence="2" id="KW-1185">Reference proteome</keyword>
<evidence type="ECO:0000313" key="2">
    <source>
        <dbReference type="Proteomes" id="UP000000268"/>
    </source>
</evidence>
<geneLocation type="plasmid" evidence="1 2">
    <name>pREB3</name>
</geneLocation>
<dbReference type="AlphaFoldDB" id="A8ZMA4"/>
<keyword evidence="1" id="KW-0614">Plasmid</keyword>
<dbReference type="EMBL" id="CP000840">
    <property type="protein sequence ID" value="ABW32315.1"/>
    <property type="molecule type" value="Genomic_DNA"/>
</dbReference>
<accession>A8ZMA4</accession>
<name>A8ZMA4_ACAM1</name>
<reference evidence="1 2" key="1">
    <citation type="journal article" date="2008" name="Proc. Natl. Acad. Sci. U.S.A.">
        <title>Niche adaptation and genome expansion in the chlorophyll d-producing cyanobacterium Acaryochloris marina.</title>
        <authorList>
            <person name="Swingley W.D."/>
            <person name="Chen M."/>
            <person name="Cheung P.C."/>
            <person name="Conrad A.L."/>
            <person name="Dejesa L.C."/>
            <person name="Hao J."/>
            <person name="Honchak B.M."/>
            <person name="Karbach L.E."/>
            <person name="Kurdoglu A."/>
            <person name="Lahiri S."/>
            <person name="Mastrian S.D."/>
            <person name="Miyashita H."/>
            <person name="Page L."/>
            <person name="Ramakrishna P."/>
            <person name="Satoh S."/>
            <person name="Sattley W.M."/>
            <person name="Shimada Y."/>
            <person name="Taylor H.L."/>
            <person name="Tomo T."/>
            <person name="Tsuchiya T."/>
            <person name="Wang Z.T."/>
            <person name="Raymond J."/>
            <person name="Mimuro M."/>
            <person name="Blankenship R.E."/>
            <person name="Touchman J.W."/>
        </authorList>
    </citation>
    <scope>NUCLEOTIDE SEQUENCE [LARGE SCALE GENOMIC DNA]</scope>
    <source>
        <strain evidence="2">MBIC 11017</strain>
        <plasmid evidence="2">Plasmid pREB3</plasmid>
    </source>
</reference>
<evidence type="ECO:0000313" key="1">
    <source>
        <dbReference type="EMBL" id="ABW32315.1"/>
    </source>
</evidence>
<protein>
    <submittedName>
        <fullName evidence="1">Uncharacterized protein</fullName>
    </submittedName>
</protein>
<gene>
    <name evidence="1" type="ordered locus">AM1_C0005</name>
</gene>
<proteinExistence type="predicted"/>
<organism evidence="1 2">
    <name type="scientific">Acaryochloris marina (strain MBIC 11017)</name>
    <dbReference type="NCBI Taxonomy" id="329726"/>
    <lineage>
        <taxon>Bacteria</taxon>
        <taxon>Bacillati</taxon>
        <taxon>Cyanobacteriota</taxon>
        <taxon>Cyanophyceae</taxon>
        <taxon>Acaryochloridales</taxon>
        <taxon>Acaryochloridaceae</taxon>
        <taxon>Acaryochloris</taxon>
    </lineage>
</organism>